<feature type="region of interest" description="Disordered" evidence="1">
    <location>
        <begin position="1"/>
        <end position="116"/>
    </location>
</feature>
<dbReference type="PANTHER" id="PTHR34776">
    <property type="entry name" value="F17F16.3 PROTEIN"/>
    <property type="match status" value="1"/>
</dbReference>
<feature type="compositionally biased region" description="Polar residues" evidence="1">
    <location>
        <begin position="69"/>
        <end position="80"/>
    </location>
</feature>
<name>A0A3N4L4I2_9PEZI</name>
<accession>A0A3N4L4I2</accession>
<feature type="compositionally biased region" description="Polar residues" evidence="1">
    <location>
        <begin position="1"/>
        <end position="14"/>
    </location>
</feature>
<evidence type="ECO:0000313" key="3">
    <source>
        <dbReference type="Proteomes" id="UP000277580"/>
    </source>
</evidence>
<dbReference type="OrthoDB" id="1028014at2759"/>
<protein>
    <recommendedName>
        <fullName evidence="4">BTB domain transcription factor</fullName>
    </recommendedName>
</protein>
<feature type="region of interest" description="Disordered" evidence="1">
    <location>
        <begin position="350"/>
        <end position="372"/>
    </location>
</feature>
<proteinExistence type="predicted"/>
<keyword evidence="3" id="KW-1185">Reference proteome</keyword>
<evidence type="ECO:0000313" key="2">
    <source>
        <dbReference type="EMBL" id="RPB17787.1"/>
    </source>
</evidence>
<dbReference type="PANTHER" id="PTHR34776:SF1">
    <property type="entry name" value="F17F16.3 PROTEIN"/>
    <property type="match status" value="1"/>
</dbReference>
<organism evidence="2 3">
    <name type="scientific">Morchella conica CCBAS932</name>
    <dbReference type="NCBI Taxonomy" id="1392247"/>
    <lineage>
        <taxon>Eukaryota</taxon>
        <taxon>Fungi</taxon>
        <taxon>Dikarya</taxon>
        <taxon>Ascomycota</taxon>
        <taxon>Pezizomycotina</taxon>
        <taxon>Pezizomycetes</taxon>
        <taxon>Pezizales</taxon>
        <taxon>Morchellaceae</taxon>
        <taxon>Morchella</taxon>
    </lineage>
</organism>
<feature type="compositionally biased region" description="Basic and acidic residues" evidence="1">
    <location>
        <begin position="355"/>
        <end position="372"/>
    </location>
</feature>
<reference evidence="2 3" key="1">
    <citation type="journal article" date="2018" name="Nat. Ecol. Evol.">
        <title>Pezizomycetes genomes reveal the molecular basis of ectomycorrhizal truffle lifestyle.</title>
        <authorList>
            <person name="Murat C."/>
            <person name="Payen T."/>
            <person name="Noel B."/>
            <person name="Kuo A."/>
            <person name="Morin E."/>
            <person name="Chen J."/>
            <person name="Kohler A."/>
            <person name="Krizsan K."/>
            <person name="Balestrini R."/>
            <person name="Da Silva C."/>
            <person name="Montanini B."/>
            <person name="Hainaut M."/>
            <person name="Levati E."/>
            <person name="Barry K.W."/>
            <person name="Belfiori B."/>
            <person name="Cichocki N."/>
            <person name="Clum A."/>
            <person name="Dockter R.B."/>
            <person name="Fauchery L."/>
            <person name="Guy J."/>
            <person name="Iotti M."/>
            <person name="Le Tacon F."/>
            <person name="Lindquist E.A."/>
            <person name="Lipzen A."/>
            <person name="Malagnac F."/>
            <person name="Mello A."/>
            <person name="Molinier V."/>
            <person name="Miyauchi S."/>
            <person name="Poulain J."/>
            <person name="Riccioni C."/>
            <person name="Rubini A."/>
            <person name="Sitrit Y."/>
            <person name="Splivallo R."/>
            <person name="Traeger S."/>
            <person name="Wang M."/>
            <person name="Zifcakova L."/>
            <person name="Wipf D."/>
            <person name="Zambonelli A."/>
            <person name="Paolocci F."/>
            <person name="Nowrousian M."/>
            <person name="Ottonello S."/>
            <person name="Baldrian P."/>
            <person name="Spatafora J.W."/>
            <person name="Henrissat B."/>
            <person name="Nagy L.G."/>
            <person name="Aury J.M."/>
            <person name="Wincker P."/>
            <person name="Grigoriev I.V."/>
            <person name="Bonfante P."/>
            <person name="Martin F.M."/>
        </authorList>
    </citation>
    <scope>NUCLEOTIDE SEQUENCE [LARGE SCALE GENOMIC DNA]</scope>
    <source>
        <strain evidence="2 3">CCBAS932</strain>
    </source>
</reference>
<dbReference type="Proteomes" id="UP000277580">
    <property type="component" value="Unassembled WGS sequence"/>
</dbReference>
<evidence type="ECO:0008006" key="4">
    <source>
        <dbReference type="Google" id="ProtNLM"/>
    </source>
</evidence>
<dbReference type="STRING" id="1392247.A0A3N4L4I2"/>
<dbReference type="InParanoid" id="A0A3N4L4I2"/>
<gene>
    <name evidence="2" type="ORF">P167DRAFT_569525</name>
</gene>
<dbReference type="EMBL" id="ML119105">
    <property type="protein sequence ID" value="RPB17787.1"/>
    <property type="molecule type" value="Genomic_DNA"/>
</dbReference>
<dbReference type="AlphaFoldDB" id="A0A3N4L4I2"/>
<sequence>MVSTRKSTRSSSGLSEEPAVTSPTKPSASRKRKTEEDASESVIDGSKHPTKQAKKATVEDDSGAEGKNSPKQTTLDSALKQQPRENDATGDVVTEEPKGVEAQGQTPADEEQLQNESKCAITVSSKREEKVKKSPIMEKGIIYFFFRPKVAVDHAESIDDVQRSYIVLRPLPLGAKLNDGKVGDSDRESHHRLIAIPKKRLPERGYERFLTFVEEPKISAADLKSRFLKGSTYMTKTQGERKNSPMEPIGEGIYALTKTEEERSTHLAYILTLPSTLDELQKDFGLKSRGSFVVNVRNPQTPAPPQAGIPDPAEYSKEIMEEFRGLKWGALEPKHLDYKHAEVLFIGQSGSEVPGEGKHEGTSDEMEKLEGEDEVRVRHLKGNEAIFADLELDRKEFGGVGNTW</sequence>
<evidence type="ECO:0000256" key="1">
    <source>
        <dbReference type="SAM" id="MobiDB-lite"/>
    </source>
</evidence>